<organism evidence="6 7">
    <name type="scientific">Streptomyces tsukubensis (strain DSM 42081 / NBRC 108919 / NRRL 18488 / 9993)</name>
    <dbReference type="NCBI Taxonomy" id="1114943"/>
    <lineage>
        <taxon>Bacteria</taxon>
        <taxon>Bacillati</taxon>
        <taxon>Actinomycetota</taxon>
        <taxon>Actinomycetes</taxon>
        <taxon>Kitasatosporales</taxon>
        <taxon>Streptomycetaceae</taxon>
        <taxon>Streptomyces</taxon>
    </lineage>
</organism>
<evidence type="ECO:0000313" key="7">
    <source>
        <dbReference type="Proteomes" id="UP000005940"/>
    </source>
</evidence>
<dbReference type="InterPro" id="IPR050204">
    <property type="entry name" value="AraC_XylS_family_regulators"/>
</dbReference>
<dbReference type="InterPro" id="IPR018062">
    <property type="entry name" value="HTH_AraC-typ_CS"/>
</dbReference>
<dbReference type="Gene3D" id="1.10.10.60">
    <property type="entry name" value="Homeodomain-like"/>
    <property type="match status" value="2"/>
</dbReference>
<dbReference type="RefSeq" id="WP_040916194.1">
    <property type="nucleotide sequence ID" value="NZ_CP029159.1"/>
</dbReference>
<name>A0A7G3UQU3_STRT9</name>
<keyword evidence="3" id="KW-0804">Transcription</keyword>
<feature type="compositionally biased region" description="Basic and acidic residues" evidence="4">
    <location>
        <begin position="118"/>
        <end position="129"/>
    </location>
</feature>
<dbReference type="Pfam" id="PF12833">
    <property type="entry name" value="HTH_18"/>
    <property type="match status" value="1"/>
</dbReference>
<dbReference type="PANTHER" id="PTHR46796">
    <property type="entry name" value="HTH-TYPE TRANSCRIPTIONAL ACTIVATOR RHAS-RELATED"/>
    <property type="match status" value="1"/>
</dbReference>
<dbReference type="SUPFAM" id="SSF46689">
    <property type="entry name" value="Homeodomain-like"/>
    <property type="match status" value="2"/>
</dbReference>
<evidence type="ECO:0000256" key="3">
    <source>
        <dbReference type="ARBA" id="ARBA00023163"/>
    </source>
</evidence>
<dbReference type="Proteomes" id="UP000005940">
    <property type="component" value="Chromosome"/>
</dbReference>
<dbReference type="PANTHER" id="PTHR46796:SF13">
    <property type="entry name" value="HTH-TYPE TRANSCRIPTIONAL ACTIVATOR RHAS"/>
    <property type="match status" value="1"/>
</dbReference>
<protein>
    <submittedName>
        <fullName evidence="6">AraC family transcriptional regulator</fullName>
    </submittedName>
</protein>
<evidence type="ECO:0000259" key="5">
    <source>
        <dbReference type="PROSITE" id="PS01124"/>
    </source>
</evidence>
<keyword evidence="2" id="KW-0238">DNA-binding</keyword>
<dbReference type="SMART" id="SM00342">
    <property type="entry name" value="HTH_ARAC"/>
    <property type="match status" value="1"/>
</dbReference>
<dbReference type="AlphaFoldDB" id="A0A7G3UQU3"/>
<gene>
    <name evidence="6" type="ORF">STSU_023230</name>
</gene>
<dbReference type="InterPro" id="IPR032783">
    <property type="entry name" value="AraC_lig"/>
</dbReference>
<evidence type="ECO:0000256" key="1">
    <source>
        <dbReference type="ARBA" id="ARBA00023015"/>
    </source>
</evidence>
<accession>A0A7G3UQU3</accession>
<feature type="domain" description="HTH araC/xylS-type" evidence="5">
    <location>
        <begin position="258"/>
        <end position="356"/>
    </location>
</feature>
<keyword evidence="7" id="KW-1185">Reference proteome</keyword>
<dbReference type="InterPro" id="IPR009057">
    <property type="entry name" value="Homeodomain-like_sf"/>
</dbReference>
<evidence type="ECO:0000256" key="4">
    <source>
        <dbReference type="SAM" id="MobiDB-lite"/>
    </source>
</evidence>
<dbReference type="PROSITE" id="PS00041">
    <property type="entry name" value="HTH_ARAC_FAMILY_1"/>
    <property type="match status" value="1"/>
</dbReference>
<dbReference type="EMBL" id="CP029159">
    <property type="protein sequence ID" value="QKM71811.1"/>
    <property type="molecule type" value="Genomic_DNA"/>
</dbReference>
<proteinExistence type="predicted"/>
<feature type="region of interest" description="Disordered" evidence="4">
    <location>
        <begin position="109"/>
        <end position="143"/>
    </location>
</feature>
<dbReference type="PROSITE" id="PS01124">
    <property type="entry name" value="HTH_ARAC_FAMILY_2"/>
    <property type="match status" value="1"/>
</dbReference>
<dbReference type="GO" id="GO:0043565">
    <property type="term" value="F:sequence-specific DNA binding"/>
    <property type="evidence" value="ECO:0007669"/>
    <property type="project" value="InterPro"/>
</dbReference>
<evidence type="ECO:0000256" key="2">
    <source>
        <dbReference type="ARBA" id="ARBA00023125"/>
    </source>
</evidence>
<keyword evidence="1" id="KW-0805">Transcription regulation</keyword>
<sequence length="362" mass="37862">MAELLDGVRARGAVFRCACVDGPWSLRFAGGAPLTLVALVRGTAWIVPDAGEPVPLAAGDVAVVRGRAAYTVADDPGAGPRTLITGAAYCPPSAGGDGVEILVGTGRDRTAEAAGPASHEDPRDPRETATPRPLRASVPPCGDEALPGDAPVGNGVPPGIGVPGSDAVLLSGAYDAPGSVSDRLLRALPEILVVPGTDFDRPLFDLVTAEIGGPRPGRRTMLDRLLDLMLLAALRAWFDRPGAQAPPWYRAWEHPVAGPALQLMHDAPAHRWTVASLALRTGVSRAALARHFTEQVGEPPMTYLTAWRVGTAADLLLGTDDTVDAIARRVGYANAFALSVAFKRLRGLSPTEHRSRRPVPAA</sequence>
<reference evidence="6 7" key="1">
    <citation type="journal article" date="2012" name="J. Bacteriol.">
        <title>Draft genome of Streptomyces tsukubaensis NRRL 18488, the producer of the clinically important immunosuppressant tacrolimus (FK506).</title>
        <authorList>
            <person name="Barreiro C."/>
            <person name="Prieto C."/>
            <person name="Sola-Landa A."/>
            <person name="Solera E."/>
            <person name="Martinez-Castro M."/>
            <person name="Perez-Redondo R."/>
            <person name="Garcia-Estrada C."/>
            <person name="Aparicio J.F."/>
            <person name="Fernandez-Martinez L.T."/>
            <person name="Santos-Aberturas J."/>
            <person name="Salehi-Najafabadi Z."/>
            <person name="Rodriguez-Garcia A."/>
            <person name="Tauch A."/>
            <person name="Martin J.F."/>
        </authorList>
    </citation>
    <scope>NUCLEOTIDE SEQUENCE [LARGE SCALE GENOMIC DNA]</scope>
    <source>
        <strain evidence="7">DSM 42081 / NBRC 108919 / NRRL 18488 / 9993</strain>
    </source>
</reference>
<dbReference type="GO" id="GO:0003700">
    <property type="term" value="F:DNA-binding transcription factor activity"/>
    <property type="evidence" value="ECO:0007669"/>
    <property type="project" value="InterPro"/>
</dbReference>
<dbReference type="Pfam" id="PF12852">
    <property type="entry name" value="Cupin_6"/>
    <property type="match status" value="2"/>
</dbReference>
<evidence type="ECO:0000313" key="6">
    <source>
        <dbReference type="EMBL" id="QKM71811.1"/>
    </source>
</evidence>
<dbReference type="InterPro" id="IPR018060">
    <property type="entry name" value="HTH_AraC"/>
</dbReference>